<protein>
    <recommendedName>
        <fullName evidence="3">Thioredoxin-like fold domain-containing protein</fullName>
    </recommendedName>
</protein>
<reference evidence="1" key="1">
    <citation type="submission" date="2023-01" db="EMBL/GenBank/DDBJ databases">
        <authorList>
            <person name="Van Ghelder C."/>
            <person name="Rancurel C."/>
        </authorList>
    </citation>
    <scope>NUCLEOTIDE SEQUENCE</scope>
    <source>
        <strain evidence="1">CNCM I-4278</strain>
    </source>
</reference>
<sequence length="287" mass="32084">MFRSYPTIAHNKTVEHHIREHVFFAGHCVLPFDRLFIISKPFVVISCQTESILSSSSIHTTNISPPSPRALYTSYQPTIMALAPKFAGQKLSIQPKAVHTLELYLDYVCPFSAKLFNTLYNTSLKSTLLETYPHSLVTIFRQQIQPWHPSSTLVHEAAYAVQRLSPSHFYAFSAALFARQTEYFDVNVVNETRNQTYKRLAALAGDVGVDEAKVYELLAISERPGADGSLNAGNGVTADVKVQVRANRLVGVHVTPTVVFDGVVRDEIGSSWGVEQWEEWLGKNVDK</sequence>
<dbReference type="InterPro" id="IPR036249">
    <property type="entry name" value="Thioredoxin-like_sf"/>
</dbReference>
<organism evidence="1 2">
    <name type="scientific">Periconia digitata</name>
    <dbReference type="NCBI Taxonomy" id="1303443"/>
    <lineage>
        <taxon>Eukaryota</taxon>
        <taxon>Fungi</taxon>
        <taxon>Dikarya</taxon>
        <taxon>Ascomycota</taxon>
        <taxon>Pezizomycotina</taxon>
        <taxon>Dothideomycetes</taxon>
        <taxon>Pleosporomycetidae</taxon>
        <taxon>Pleosporales</taxon>
        <taxon>Massarineae</taxon>
        <taxon>Periconiaceae</taxon>
        <taxon>Periconia</taxon>
    </lineage>
</organism>
<dbReference type="AlphaFoldDB" id="A0A9W4U852"/>
<evidence type="ECO:0000313" key="2">
    <source>
        <dbReference type="Proteomes" id="UP001152607"/>
    </source>
</evidence>
<dbReference type="OrthoDB" id="37297at2759"/>
<gene>
    <name evidence="1" type="ORF">PDIGIT_LOCUS4522</name>
</gene>
<dbReference type="SUPFAM" id="SSF52833">
    <property type="entry name" value="Thioredoxin-like"/>
    <property type="match status" value="1"/>
</dbReference>
<keyword evidence="2" id="KW-1185">Reference proteome</keyword>
<evidence type="ECO:0008006" key="3">
    <source>
        <dbReference type="Google" id="ProtNLM"/>
    </source>
</evidence>
<accession>A0A9W4U852</accession>
<dbReference type="Gene3D" id="3.40.30.10">
    <property type="entry name" value="Glutaredoxin"/>
    <property type="match status" value="1"/>
</dbReference>
<proteinExistence type="predicted"/>
<comment type="caution">
    <text evidence="1">The sequence shown here is derived from an EMBL/GenBank/DDBJ whole genome shotgun (WGS) entry which is preliminary data.</text>
</comment>
<name>A0A9W4U852_9PLEO</name>
<dbReference type="PANTHER" id="PTHR33875">
    <property type="entry name" value="OS09G0542200 PROTEIN"/>
    <property type="match status" value="1"/>
</dbReference>
<dbReference type="EMBL" id="CAOQHR010000003">
    <property type="protein sequence ID" value="CAI6331497.1"/>
    <property type="molecule type" value="Genomic_DNA"/>
</dbReference>
<dbReference type="PANTHER" id="PTHR33875:SF2">
    <property type="entry name" value="ACR183CP"/>
    <property type="match status" value="1"/>
</dbReference>
<dbReference type="Proteomes" id="UP001152607">
    <property type="component" value="Unassembled WGS sequence"/>
</dbReference>
<evidence type="ECO:0000313" key="1">
    <source>
        <dbReference type="EMBL" id="CAI6331497.1"/>
    </source>
</evidence>